<dbReference type="RefSeq" id="WP_129891458.1">
    <property type="nucleotide sequence ID" value="NZ_CP035758.1"/>
</dbReference>
<evidence type="ECO:0000313" key="2">
    <source>
        <dbReference type="Proteomes" id="UP000290365"/>
    </source>
</evidence>
<dbReference type="Proteomes" id="UP000290365">
    <property type="component" value="Chromosome"/>
</dbReference>
<evidence type="ECO:0000313" key="1">
    <source>
        <dbReference type="EMBL" id="QBD80394.1"/>
    </source>
</evidence>
<reference evidence="1 2" key="1">
    <citation type="submission" date="2019-01" db="EMBL/GenBank/DDBJ databases">
        <title>Ktedonosporobacter rubrisoli SCAWS-G2.</title>
        <authorList>
            <person name="Huang Y."/>
            <person name="Yan B."/>
        </authorList>
    </citation>
    <scope>NUCLEOTIDE SEQUENCE [LARGE SCALE GENOMIC DNA]</scope>
    <source>
        <strain evidence="1 2">SCAWS-G2</strain>
    </source>
</reference>
<keyword evidence="2" id="KW-1185">Reference proteome</keyword>
<gene>
    <name evidence="1" type="ORF">EPA93_32250</name>
</gene>
<name>A0A4P6JXM2_KTERU</name>
<dbReference type="KEGG" id="kbs:EPA93_32250"/>
<accession>A0A4P6JXM2</accession>
<dbReference type="EMBL" id="CP035758">
    <property type="protein sequence ID" value="QBD80394.1"/>
    <property type="molecule type" value="Genomic_DNA"/>
</dbReference>
<sequence length="206" mass="23418">MERDLQTLVKQAKFPVYGLAGNPHNLTLHSIGTSWLPNEQAILNSISLGFSIDDTPHPPIRVDLTSYYAQDEYTWSTFIQLVPPHRPEFSLDHSALSSLQVPAKQRAHLGEPLVSIDQMSIASLTFSREIHHWPLPPLPAWFRLINEQSILFGEVLGLTRDELQSLLSSCIVVNERQDLLAQYQSEFQRFWEAIHAQPSSGRGRIR</sequence>
<organism evidence="1 2">
    <name type="scientific">Ktedonosporobacter rubrisoli</name>
    <dbReference type="NCBI Taxonomy" id="2509675"/>
    <lineage>
        <taxon>Bacteria</taxon>
        <taxon>Bacillati</taxon>
        <taxon>Chloroflexota</taxon>
        <taxon>Ktedonobacteria</taxon>
        <taxon>Ktedonobacterales</taxon>
        <taxon>Ktedonosporobacteraceae</taxon>
        <taxon>Ktedonosporobacter</taxon>
    </lineage>
</organism>
<protein>
    <submittedName>
        <fullName evidence="1">Uncharacterized protein</fullName>
    </submittedName>
</protein>
<dbReference type="AlphaFoldDB" id="A0A4P6JXM2"/>
<proteinExistence type="predicted"/>